<dbReference type="GO" id="GO:0006264">
    <property type="term" value="P:mitochondrial DNA replication"/>
    <property type="evidence" value="ECO:0007669"/>
    <property type="project" value="TreeGrafter"/>
</dbReference>
<feature type="region of interest" description="Disordered" evidence="3">
    <location>
        <begin position="199"/>
        <end position="233"/>
    </location>
</feature>
<dbReference type="GO" id="GO:0042645">
    <property type="term" value="C:mitochondrial nucleoid"/>
    <property type="evidence" value="ECO:0007669"/>
    <property type="project" value="TreeGrafter"/>
</dbReference>
<dbReference type="GO" id="GO:0003697">
    <property type="term" value="F:single-stranded DNA binding"/>
    <property type="evidence" value="ECO:0007669"/>
    <property type="project" value="InterPro"/>
</dbReference>
<sequence>MNLLAKAKLSIRGGLSPFRSIAVLQQWSLYCTKTAPFSSLTQQVTENLGAQKTSDSSLPPTIKERRGPAIDWPRPIEIPFQPRVANAVNLIGRVKTPVHLESGADGNRLATVLISQDCGDRCDTLLIPVVFEGDLAQVVALHVKEKDRVFVSGKLRMGPTRFVFADGYGKFHLVAENLNFVEGYVKKAVSGESDWVASPVTQQSNNEANDSNHIESKPEKGYEKSLQSSSTKKKGDRSLDLWRDLLKSPKQWWDYRGHKSNGLVKERHPDFKHKDSGNGLWVDRAPDWVLLGLAKLEFDVMFLRPRLSQGGEGVGKAENRVEGAKGEDSWKNLVENPNKWWDNRLGKQNPRWPDFKHKETGEGLWLRDMPEWALSRLPQSKEKGGEGVGETKEFVTENRVQGTQGDDSWRSLVENPNKWWDNRLEKHNPRSADFKHKETGERLWLSDVPEWALSRLPQSRFHQSKAEGGEGVGETKEESEVKFVTANRVEGAKGEDSWKSLVENPNKWWDNRLGKKNPRSPDFKHKETGEGLWLRDVPEWALSRLPQSKDWKQSVQALESV</sequence>
<evidence type="ECO:0000313" key="5">
    <source>
        <dbReference type="Proteomes" id="UP000325081"/>
    </source>
</evidence>
<proteinExistence type="predicted"/>
<gene>
    <name evidence="4" type="ORF">STAS_20331</name>
</gene>
<dbReference type="InterPro" id="IPR011344">
    <property type="entry name" value="ssDNA-bd"/>
</dbReference>
<dbReference type="EMBL" id="BKCP01006626">
    <property type="protein sequence ID" value="GER43478.1"/>
    <property type="molecule type" value="Genomic_DNA"/>
</dbReference>
<reference evidence="5" key="1">
    <citation type="journal article" date="2019" name="Curr. Biol.">
        <title>Genome Sequence of Striga asiatica Provides Insight into the Evolution of Plant Parasitism.</title>
        <authorList>
            <person name="Yoshida S."/>
            <person name="Kim S."/>
            <person name="Wafula E.K."/>
            <person name="Tanskanen J."/>
            <person name="Kim Y.M."/>
            <person name="Honaas L."/>
            <person name="Yang Z."/>
            <person name="Spallek T."/>
            <person name="Conn C.E."/>
            <person name="Ichihashi Y."/>
            <person name="Cheong K."/>
            <person name="Cui S."/>
            <person name="Der J.P."/>
            <person name="Gundlach H."/>
            <person name="Jiao Y."/>
            <person name="Hori C."/>
            <person name="Ishida J.K."/>
            <person name="Kasahara H."/>
            <person name="Kiba T."/>
            <person name="Kim M.S."/>
            <person name="Koo N."/>
            <person name="Laohavisit A."/>
            <person name="Lee Y.H."/>
            <person name="Lumba S."/>
            <person name="McCourt P."/>
            <person name="Mortimer J.C."/>
            <person name="Mutuku J.M."/>
            <person name="Nomura T."/>
            <person name="Sasaki-Sekimoto Y."/>
            <person name="Seto Y."/>
            <person name="Wang Y."/>
            <person name="Wakatake T."/>
            <person name="Sakakibara H."/>
            <person name="Demura T."/>
            <person name="Yamaguchi S."/>
            <person name="Yoneyama K."/>
            <person name="Manabe R.I."/>
            <person name="Nelson D.C."/>
            <person name="Schulman A.H."/>
            <person name="Timko M.P."/>
            <person name="dePamphilis C.W."/>
            <person name="Choi D."/>
            <person name="Shirasu K."/>
        </authorList>
    </citation>
    <scope>NUCLEOTIDE SEQUENCE [LARGE SCALE GENOMIC DNA]</scope>
    <source>
        <strain evidence="5">cv. UVA1</strain>
    </source>
</reference>
<accession>A0A5A7QEN9</accession>
<dbReference type="AlphaFoldDB" id="A0A5A7QEN9"/>
<dbReference type="PANTHER" id="PTHR10302:SF23">
    <property type="entry name" value="PROTEIN OSB4, CHLOROPLASTIC"/>
    <property type="match status" value="1"/>
</dbReference>
<dbReference type="Proteomes" id="UP000325081">
    <property type="component" value="Unassembled WGS sequence"/>
</dbReference>
<dbReference type="PROSITE" id="PS50935">
    <property type="entry name" value="SSB"/>
    <property type="match status" value="1"/>
</dbReference>
<evidence type="ECO:0000256" key="3">
    <source>
        <dbReference type="SAM" id="MobiDB-lite"/>
    </source>
</evidence>
<comment type="caution">
    <text evidence="4">The sequence shown here is derived from an EMBL/GenBank/DDBJ whole genome shotgun (WGS) entry which is preliminary data.</text>
</comment>
<name>A0A5A7QEN9_STRAF</name>
<dbReference type="InterPro" id="IPR000424">
    <property type="entry name" value="Primosome_PriB/ssb"/>
</dbReference>
<feature type="compositionally biased region" description="Polar residues" evidence="3">
    <location>
        <begin position="48"/>
        <end position="59"/>
    </location>
</feature>
<evidence type="ECO:0000256" key="2">
    <source>
        <dbReference type="PROSITE-ProRule" id="PRU00252"/>
    </source>
</evidence>
<keyword evidence="1 2" id="KW-0238">DNA-binding</keyword>
<dbReference type="InterPro" id="IPR012340">
    <property type="entry name" value="NA-bd_OB-fold"/>
</dbReference>
<feature type="compositionally biased region" description="Polar residues" evidence="3">
    <location>
        <begin position="199"/>
        <end position="209"/>
    </location>
</feature>
<dbReference type="OrthoDB" id="669963at2759"/>
<organism evidence="4 5">
    <name type="scientific">Striga asiatica</name>
    <name type="common">Asiatic witchweed</name>
    <name type="synonym">Buchnera asiatica</name>
    <dbReference type="NCBI Taxonomy" id="4170"/>
    <lineage>
        <taxon>Eukaryota</taxon>
        <taxon>Viridiplantae</taxon>
        <taxon>Streptophyta</taxon>
        <taxon>Embryophyta</taxon>
        <taxon>Tracheophyta</taxon>
        <taxon>Spermatophyta</taxon>
        <taxon>Magnoliopsida</taxon>
        <taxon>eudicotyledons</taxon>
        <taxon>Gunneridae</taxon>
        <taxon>Pentapetalae</taxon>
        <taxon>asterids</taxon>
        <taxon>lamiids</taxon>
        <taxon>Lamiales</taxon>
        <taxon>Orobanchaceae</taxon>
        <taxon>Buchnereae</taxon>
        <taxon>Striga</taxon>
    </lineage>
</organism>
<dbReference type="PANTHER" id="PTHR10302">
    <property type="entry name" value="SINGLE-STRANDED DNA-BINDING PROTEIN"/>
    <property type="match status" value="1"/>
</dbReference>
<feature type="compositionally biased region" description="Basic and acidic residues" evidence="3">
    <location>
        <begin position="210"/>
        <end position="223"/>
    </location>
</feature>
<dbReference type="SUPFAM" id="SSF50249">
    <property type="entry name" value="Nucleic acid-binding proteins"/>
    <property type="match status" value="1"/>
</dbReference>
<protein>
    <submittedName>
        <fullName evidence="4">Organellar single-stranded DNA binding protein 3</fullName>
    </submittedName>
</protein>
<evidence type="ECO:0000313" key="4">
    <source>
        <dbReference type="EMBL" id="GER43478.1"/>
    </source>
</evidence>
<evidence type="ECO:0000256" key="1">
    <source>
        <dbReference type="ARBA" id="ARBA00023125"/>
    </source>
</evidence>
<keyword evidence="5" id="KW-1185">Reference proteome</keyword>
<feature type="region of interest" description="Disordered" evidence="3">
    <location>
        <begin position="48"/>
        <end position="67"/>
    </location>
</feature>